<organism evidence="2 3">
    <name type="scientific">Hymenobacter yonginensis</name>
    <dbReference type="NCBI Taxonomy" id="748197"/>
    <lineage>
        <taxon>Bacteria</taxon>
        <taxon>Pseudomonadati</taxon>
        <taxon>Bacteroidota</taxon>
        <taxon>Cytophagia</taxon>
        <taxon>Cytophagales</taxon>
        <taxon>Hymenobacteraceae</taxon>
        <taxon>Hymenobacter</taxon>
    </lineage>
</organism>
<keyword evidence="1" id="KW-1133">Transmembrane helix</keyword>
<keyword evidence="3" id="KW-1185">Reference proteome</keyword>
<accession>A0ABY7PQZ6</accession>
<gene>
    <name evidence="2" type="ORF">O9Z63_02735</name>
</gene>
<protein>
    <recommendedName>
        <fullName evidence="4">DUF2798 domain-containing protein</fullName>
    </recommendedName>
</protein>
<feature type="transmembrane region" description="Helical" evidence="1">
    <location>
        <begin position="40"/>
        <end position="61"/>
    </location>
</feature>
<name>A0ABY7PQZ6_9BACT</name>
<evidence type="ECO:0000256" key="1">
    <source>
        <dbReference type="SAM" id="Phobius"/>
    </source>
</evidence>
<keyword evidence="1" id="KW-0812">Transmembrane</keyword>
<evidence type="ECO:0000313" key="2">
    <source>
        <dbReference type="EMBL" id="WBO85163.1"/>
    </source>
</evidence>
<dbReference type="Proteomes" id="UP001211872">
    <property type="component" value="Chromosome"/>
</dbReference>
<sequence>MKWLPTFTKLFLLFVLGLILSVVGAIGFNMTLGNYTASSIFDLAKILGFVLTVLAPLLILLKFFMRLDSKA</sequence>
<proteinExistence type="predicted"/>
<keyword evidence="1" id="KW-0472">Membrane</keyword>
<evidence type="ECO:0000313" key="3">
    <source>
        <dbReference type="Proteomes" id="UP001211872"/>
    </source>
</evidence>
<dbReference type="RefSeq" id="WP_270127753.1">
    <property type="nucleotide sequence ID" value="NZ_CP115396.1"/>
</dbReference>
<evidence type="ECO:0008006" key="4">
    <source>
        <dbReference type="Google" id="ProtNLM"/>
    </source>
</evidence>
<reference evidence="2 3" key="1">
    <citation type="journal article" date="2011" name="Int. J. Syst. Evol. Microbiol.">
        <title>Hymenobacter yonginensis sp. nov., isolated from a mesotrophic artificial lake.</title>
        <authorList>
            <person name="Joung Y."/>
            <person name="Cho S.H."/>
            <person name="Kim H."/>
            <person name="Kim S.B."/>
            <person name="Joh K."/>
        </authorList>
    </citation>
    <scope>NUCLEOTIDE SEQUENCE [LARGE SCALE GENOMIC DNA]</scope>
    <source>
        <strain evidence="2 3">KCTC 22745</strain>
    </source>
</reference>
<dbReference type="EMBL" id="CP115396">
    <property type="protein sequence ID" value="WBO85163.1"/>
    <property type="molecule type" value="Genomic_DNA"/>
</dbReference>